<name>A0A4R5KHJ4_9MICC</name>
<gene>
    <name evidence="8" type="ORF">E1809_13090</name>
</gene>
<dbReference type="SUPFAM" id="SSF51905">
    <property type="entry name" value="FAD/NAD(P)-binding domain"/>
    <property type="match status" value="1"/>
</dbReference>
<dbReference type="EMBL" id="SMRU01000014">
    <property type="protein sequence ID" value="TDF94949.1"/>
    <property type="molecule type" value="Genomic_DNA"/>
</dbReference>
<sequence length="506" mass="54019">MTSLWLDGRGPDGGAAGATSPDEFTPGSSYDTVVVGAGITGLATALMLTQAGRKVLVLEARYIGAVNTGNTTAKLSLLQGTALSHLRRQYAPNVVSAYVEANRAGQAWLLNYLESRGVPFQYRDAYTFATTAVGAERLHEEAEVAREAGLAVEITADTGLPFDVETALRLPRQAQFNPMDVLDALAMDVRSGGGSIVEGIRVMNVHNGDPLSIVTRRGEVRAGNVVLATGTPMLDRGLYFAKLRPNRSYAAALRLPDGMSPPPGMYLSAEPPTRSLRDYPVPDGGALLLVGGFGHAGGRAPSPQSHVNQLLGWAQQYYPDATVTHTWAAQDYQAVNLVPFFGKFPRGRGKIFFGTGYNKWGMTNGVVAALDVVSAITGSGEHEWAKTIHHRITSPRGAGSAISFNIETQRQNFQDKAALKDRPAITEETNPEEGTGVTGLFHGKPAAVCTVDGTVCRVSAECAHLGGILRWNDAEKSWDCPLHGSRFSPTGKLLEGPATHNLMKLQ</sequence>
<dbReference type="InterPro" id="IPR036922">
    <property type="entry name" value="Rieske_2Fe-2S_sf"/>
</dbReference>
<dbReference type="Gene3D" id="3.50.50.60">
    <property type="entry name" value="FAD/NAD(P)-binding domain"/>
    <property type="match status" value="1"/>
</dbReference>
<dbReference type="Proteomes" id="UP000295511">
    <property type="component" value="Unassembled WGS sequence"/>
</dbReference>
<evidence type="ECO:0000256" key="3">
    <source>
        <dbReference type="ARBA" id="ARBA00023004"/>
    </source>
</evidence>
<dbReference type="InterPro" id="IPR005805">
    <property type="entry name" value="Rieske_Fe-S_prot_C"/>
</dbReference>
<dbReference type="Pfam" id="PF01266">
    <property type="entry name" value="DAO"/>
    <property type="match status" value="1"/>
</dbReference>
<feature type="domain" description="Rieske" evidence="7">
    <location>
        <begin position="422"/>
        <end position="506"/>
    </location>
</feature>
<accession>A0A4R5KHJ4</accession>
<dbReference type="AlphaFoldDB" id="A0A4R5KHJ4"/>
<dbReference type="PANTHER" id="PTHR13847:SF274">
    <property type="entry name" value="RIESKE 2FE-2S IRON-SULFUR PROTEIN YHFW-RELATED"/>
    <property type="match status" value="1"/>
</dbReference>
<keyword evidence="9" id="KW-1185">Reference proteome</keyword>
<dbReference type="GO" id="GO:0005737">
    <property type="term" value="C:cytoplasm"/>
    <property type="evidence" value="ECO:0007669"/>
    <property type="project" value="TreeGrafter"/>
</dbReference>
<keyword evidence="5" id="KW-1015">Disulfide bond</keyword>
<dbReference type="GO" id="GO:0051537">
    <property type="term" value="F:2 iron, 2 sulfur cluster binding"/>
    <property type="evidence" value="ECO:0007669"/>
    <property type="project" value="UniProtKB-KW"/>
</dbReference>
<dbReference type="SUPFAM" id="SSF50022">
    <property type="entry name" value="ISP domain"/>
    <property type="match status" value="1"/>
</dbReference>
<keyword evidence="2" id="KW-0479">Metal-binding</keyword>
<dbReference type="Gene3D" id="3.30.9.10">
    <property type="entry name" value="D-Amino Acid Oxidase, subunit A, domain 2"/>
    <property type="match status" value="1"/>
</dbReference>
<evidence type="ECO:0000259" key="7">
    <source>
        <dbReference type="PROSITE" id="PS51296"/>
    </source>
</evidence>
<evidence type="ECO:0000256" key="5">
    <source>
        <dbReference type="ARBA" id="ARBA00023157"/>
    </source>
</evidence>
<dbReference type="InterPro" id="IPR017941">
    <property type="entry name" value="Rieske_2Fe-2S"/>
</dbReference>
<dbReference type="InterPro" id="IPR036188">
    <property type="entry name" value="FAD/NAD-bd_sf"/>
</dbReference>
<evidence type="ECO:0000313" key="9">
    <source>
        <dbReference type="Proteomes" id="UP000295511"/>
    </source>
</evidence>
<dbReference type="RefSeq" id="WP_133204670.1">
    <property type="nucleotide sequence ID" value="NZ_SMRU01000014.1"/>
</dbReference>
<dbReference type="GO" id="GO:0016020">
    <property type="term" value="C:membrane"/>
    <property type="evidence" value="ECO:0007669"/>
    <property type="project" value="InterPro"/>
</dbReference>
<proteinExistence type="predicted"/>
<dbReference type="GO" id="GO:0016705">
    <property type="term" value="F:oxidoreductase activity, acting on paired donors, with incorporation or reduction of molecular oxygen"/>
    <property type="evidence" value="ECO:0007669"/>
    <property type="project" value="UniProtKB-ARBA"/>
</dbReference>
<evidence type="ECO:0000256" key="6">
    <source>
        <dbReference type="SAM" id="MobiDB-lite"/>
    </source>
</evidence>
<dbReference type="Pfam" id="PF00355">
    <property type="entry name" value="Rieske"/>
    <property type="match status" value="1"/>
</dbReference>
<reference evidence="8 9" key="1">
    <citation type="submission" date="2019-03" db="EMBL/GenBank/DDBJ databases">
        <title>Whole genome sequence of Arthrobacter sp JH1-1.</title>
        <authorList>
            <person name="Trinh H.N."/>
        </authorList>
    </citation>
    <scope>NUCLEOTIDE SEQUENCE [LARGE SCALE GENOMIC DNA]</scope>
    <source>
        <strain evidence="8 9">JH1-1</strain>
    </source>
</reference>
<dbReference type="PRINTS" id="PR00162">
    <property type="entry name" value="RIESKE"/>
</dbReference>
<keyword evidence="4" id="KW-0411">Iron-sulfur</keyword>
<evidence type="ECO:0000313" key="8">
    <source>
        <dbReference type="EMBL" id="TDF94949.1"/>
    </source>
</evidence>
<evidence type="ECO:0000256" key="2">
    <source>
        <dbReference type="ARBA" id="ARBA00022723"/>
    </source>
</evidence>
<dbReference type="GO" id="GO:0046872">
    <property type="term" value="F:metal ion binding"/>
    <property type="evidence" value="ECO:0007669"/>
    <property type="project" value="UniProtKB-KW"/>
</dbReference>
<dbReference type="PROSITE" id="PS51296">
    <property type="entry name" value="RIESKE"/>
    <property type="match status" value="1"/>
</dbReference>
<dbReference type="GO" id="GO:0004497">
    <property type="term" value="F:monooxygenase activity"/>
    <property type="evidence" value="ECO:0007669"/>
    <property type="project" value="UniProtKB-ARBA"/>
</dbReference>
<dbReference type="InterPro" id="IPR006076">
    <property type="entry name" value="FAD-dep_OxRdtase"/>
</dbReference>
<feature type="region of interest" description="Disordered" evidence="6">
    <location>
        <begin position="1"/>
        <end position="24"/>
    </location>
</feature>
<evidence type="ECO:0000256" key="1">
    <source>
        <dbReference type="ARBA" id="ARBA00022714"/>
    </source>
</evidence>
<dbReference type="OrthoDB" id="9767869at2"/>
<dbReference type="Gene3D" id="2.102.10.10">
    <property type="entry name" value="Rieske [2Fe-2S] iron-sulphur domain"/>
    <property type="match status" value="1"/>
</dbReference>
<keyword evidence="1" id="KW-0001">2Fe-2S</keyword>
<organism evidence="8 9">
    <name type="scientific">Arthrobacter terricola</name>
    <dbReference type="NCBI Taxonomy" id="2547396"/>
    <lineage>
        <taxon>Bacteria</taxon>
        <taxon>Bacillati</taxon>
        <taxon>Actinomycetota</taxon>
        <taxon>Actinomycetes</taxon>
        <taxon>Micrococcales</taxon>
        <taxon>Micrococcaceae</taxon>
        <taxon>Arthrobacter</taxon>
    </lineage>
</organism>
<evidence type="ECO:0000256" key="4">
    <source>
        <dbReference type="ARBA" id="ARBA00023014"/>
    </source>
</evidence>
<protein>
    <submittedName>
        <fullName evidence="8">FAD-dependent oxidoreductase</fullName>
    </submittedName>
</protein>
<dbReference type="PANTHER" id="PTHR13847">
    <property type="entry name" value="SARCOSINE DEHYDROGENASE-RELATED"/>
    <property type="match status" value="1"/>
</dbReference>
<comment type="caution">
    <text evidence="8">The sequence shown here is derived from an EMBL/GenBank/DDBJ whole genome shotgun (WGS) entry which is preliminary data.</text>
</comment>
<keyword evidence="3" id="KW-0408">Iron</keyword>